<protein>
    <submittedName>
        <fullName evidence="1">Uncharacterized protein</fullName>
    </submittedName>
</protein>
<dbReference type="EMBL" id="CP071880">
    <property type="protein sequence ID" value="QTE50264.1"/>
    <property type="molecule type" value="Genomic_DNA"/>
</dbReference>
<gene>
    <name evidence="1" type="ORF">DIU31_028175</name>
    <name evidence="2" type="ORF">J3L21_32840</name>
</gene>
<dbReference type="Proteomes" id="UP000663940">
    <property type="component" value="Chromosome"/>
</dbReference>
<evidence type="ECO:0000313" key="1">
    <source>
        <dbReference type="EMBL" id="QEM07186.1"/>
    </source>
</evidence>
<evidence type="ECO:0000313" key="2">
    <source>
        <dbReference type="EMBL" id="QTE50264.1"/>
    </source>
</evidence>
<name>A0AAE6JKU6_9SPHI</name>
<dbReference type="AlphaFoldDB" id="A0AAE6JKU6"/>
<dbReference type="RefSeq" id="WP_146750387.1">
    <property type="nucleotide sequence ID" value="NZ_CP071879.1"/>
</dbReference>
<keyword evidence="4" id="KW-1185">Reference proteome</keyword>
<evidence type="ECO:0000313" key="4">
    <source>
        <dbReference type="Proteomes" id="UP000663940"/>
    </source>
</evidence>
<dbReference type="Proteomes" id="UP000250557">
    <property type="component" value="Chromosome"/>
</dbReference>
<organism evidence="1 3">
    <name type="scientific">Mucilaginibacter rubeus</name>
    <dbReference type="NCBI Taxonomy" id="2027860"/>
    <lineage>
        <taxon>Bacteria</taxon>
        <taxon>Pseudomonadati</taxon>
        <taxon>Bacteroidota</taxon>
        <taxon>Sphingobacteriia</taxon>
        <taxon>Sphingobacteriales</taxon>
        <taxon>Sphingobacteriaceae</taxon>
        <taxon>Mucilaginibacter</taxon>
    </lineage>
</organism>
<proteinExistence type="predicted"/>
<dbReference type="EMBL" id="CP043451">
    <property type="protein sequence ID" value="QEM07186.1"/>
    <property type="molecule type" value="Genomic_DNA"/>
</dbReference>
<accession>A0AAE6JKU6</accession>
<reference evidence="1 3" key="1">
    <citation type="submission" date="2019-08" db="EMBL/GenBank/DDBJ databases">
        <title>Comparative genome analysis confer to the adaptation heavy metal polluted environment.</title>
        <authorList>
            <person name="Li Y."/>
        </authorList>
    </citation>
    <scope>NUCLEOTIDE SEQUENCE [LARGE SCALE GENOMIC DNA]</scope>
    <source>
        <strain evidence="1 3">P2</strain>
    </source>
</reference>
<reference evidence="2 4" key="2">
    <citation type="submission" date="2021-03" db="EMBL/GenBank/DDBJ databases">
        <title>Mucilaginibacter strains isolated from gold and copper mining confer multi heavy-metal resistance.</title>
        <authorList>
            <person name="Li Y."/>
        </authorList>
    </citation>
    <scope>NUCLEOTIDE SEQUENCE [LARGE SCALE GENOMIC DNA]</scope>
    <source>
        <strain evidence="2 4">P2-4</strain>
    </source>
</reference>
<evidence type="ECO:0000313" key="3">
    <source>
        <dbReference type="Proteomes" id="UP000250557"/>
    </source>
</evidence>
<sequence>MYDMIGDLHWYVEPRSRKKGYLGRALSHAILPHLARSRRKQEISIDEENIGEENYNDSLNVAMGAGFRIKRTPQQRTICVQDLKPYKTLPLEITHVGMDRERLAELKRDMSEVVGKLWCIQAEVEMKLGKTYYTRQLQGFVNDLKKYRTLKMEDALIYFEDSQARRKSAIKRETNNLS</sequence>